<dbReference type="KEGG" id="prr:AT705_23800"/>
<gene>
    <name evidence="1" type="ORF">AT705_23800</name>
</gene>
<dbReference type="Proteomes" id="UP000069015">
    <property type="component" value="Chromosome 2"/>
</dbReference>
<proteinExistence type="predicted"/>
<protein>
    <submittedName>
        <fullName evidence="1">Uncharacterized protein</fullName>
    </submittedName>
</protein>
<reference evidence="1 2" key="1">
    <citation type="submission" date="2015-12" db="EMBL/GenBank/DDBJ databases">
        <title>Complete genome sequence of Pseudoalteromonas rubra SCSIO 6842, harboring a conjugative plasmid.</title>
        <authorList>
            <person name="Li B."/>
            <person name="Wang X."/>
        </authorList>
    </citation>
    <scope>NUCLEOTIDE SEQUENCE [LARGE SCALE GENOMIC DNA]</scope>
    <source>
        <strain evidence="1 2">SCSIO 6842</strain>
    </source>
</reference>
<accession>A0A0U3H042</accession>
<name>A0A0U3H042_9GAMM</name>
<dbReference type="AlphaFoldDB" id="A0A0U3H042"/>
<dbReference type="EMBL" id="CP013612">
    <property type="protein sequence ID" value="ALU45950.1"/>
    <property type="molecule type" value="Genomic_DNA"/>
</dbReference>
<evidence type="ECO:0000313" key="2">
    <source>
        <dbReference type="Proteomes" id="UP000069015"/>
    </source>
</evidence>
<organism evidence="1 2">
    <name type="scientific">Pseudoalteromonas rubra</name>
    <dbReference type="NCBI Taxonomy" id="43658"/>
    <lineage>
        <taxon>Bacteria</taxon>
        <taxon>Pseudomonadati</taxon>
        <taxon>Pseudomonadota</taxon>
        <taxon>Gammaproteobacteria</taxon>
        <taxon>Alteromonadales</taxon>
        <taxon>Pseudoalteromonadaceae</taxon>
        <taxon>Pseudoalteromonas</taxon>
    </lineage>
</organism>
<sequence>MLKKGWQSKRPTHFVGLLFKAARHTAKQMTLPLILAFGLWSLQRFRSVGAQGKQPAQFRQFA</sequence>
<evidence type="ECO:0000313" key="1">
    <source>
        <dbReference type="EMBL" id="ALU45950.1"/>
    </source>
</evidence>